<evidence type="ECO:0000256" key="5">
    <source>
        <dbReference type="ARBA" id="ARBA00022989"/>
    </source>
</evidence>
<keyword evidence="5 7" id="KW-1133">Transmembrane helix</keyword>
<dbReference type="PROSITE" id="PS50850">
    <property type="entry name" value="MFS"/>
    <property type="match status" value="1"/>
</dbReference>
<dbReference type="Gene3D" id="1.20.1250.20">
    <property type="entry name" value="MFS general substrate transporter like domains"/>
    <property type="match status" value="2"/>
</dbReference>
<sequence length="439" mass="47625">METNIAAFSNESSSSKALYGKVIRRIIPYMFVCYLFNYLDRVNVGFAKLHMLQDIGMSEAAYGLGAGIFFIGYLVFGLPSNLMLQRIGARRWVAIIMVLWGILSTSLMFVKTAETFYVLRFLTGAAEAGFFPGLILYFTQWFPASIRGRVMALFMSAIPLSGVLGGPLSGWILEAFSSSPVGGMAAWQWLFVIEGVPTILLGAGVYFILDDRVQDARWLTQEEKNVIISDLAADEAKKPSCKAEGMKQVLKNKWVWILGLIYFSFQGGVYAISFWLPTVIKSGNWGGMFMVGSITAIPYAAAALFMLFMGRSADASGERRWHLAVPMIMSAVGLAVTASAGGSSTTALLGLTIATMGAFTALPMFWPLSSSFLSTASAVGGVAVINSIGQVAGFASPYFVGWIKDTTHSTDAAWYFLSALTLLGALVMLLATKKRTFRS</sequence>
<dbReference type="InterPro" id="IPR036259">
    <property type="entry name" value="MFS_trans_sf"/>
</dbReference>
<accession>A0AB39WSU1</accession>
<feature type="transmembrane region" description="Helical" evidence="7">
    <location>
        <begin position="254"/>
        <end position="276"/>
    </location>
</feature>
<feature type="transmembrane region" description="Helical" evidence="7">
    <location>
        <begin position="321"/>
        <end position="341"/>
    </location>
</feature>
<dbReference type="InterPro" id="IPR011701">
    <property type="entry name" value="MFS"/>
</dbReference>
<evidence type="ECO:0000313" key="9">
    <source>
        <dbReference type="EMBL" id="XDV04469.1"/>
    </source>
</evidence>
<dbReference type="SUPFAM" id="SSF103473">
    <property type="entry name" value="MFS general substrate transporter"/>
    <property type="match status" value="1"/>
</dbReference>
<dbReference type="EMBL" id="CP165623">
    <property type="protein sequence ID" value="XDV04469.1"/>
    <property type="molecule type" value="Genomic_DNA"/>
</dbReference>
<dbReference type="GO" id="GO:0022857">
    <property type="term" value="F:transmembrane transporter activity"/>
    <property type="evidence" value="ECO:0007669"/>
    <property type="project" value="InterPro"/>
</dbReference>
<proteinExistence type="predicted"/>
<dbReference type="Pfam" id="PF07690">
    <property type="entry name" value="MFS_1"/>
    <property type="match status" value="1"/>
</dbReference>
<organism evidence="9">
    <name type="scientific">Pseudomonas sp. WC2401</name>
    <dbReference type="NCBI Taxonomy" id="3234143"/>
    <lineage>
        <taxon>Bacteria</taxon>
        <taxon>Pseudomonadati</taxon>
        <taxon>Pseudomonadota</taxon>
        <taxon>Gammaproteobacteria</taxon>
        <taxon>Pseudomonadales</taxon>
        <taxon>Pseudomonadaceae</taxon>
        <taxon>Pseudomonas</taxon>
    </lineage>
</organism>
<evidence type="ECO:0000256" key="3">
    <source>
        <dbReference type="ARBA" id="ARBA00022692"/>
    </source>
</evidence>
<name>A0AB39WSU1_9PSED</name>
<dbReference type="PANTHER" id="PTHR43791">
    <property type="entry name" value="PERMEASE-RELATED"/>
    <property type="match status" value="1"/>
</dbReference>
<feature type="transmembrane region" description="Helical" evidence="7">
    <location>
        <begin position="92"/>
        <end position="110"/>
    </location>
</feature>
<feature type="transmembrane region" description="Helical" evidence="7">
    <location>
        <begin position="412"/>
        <end position="431"/>
    </location>
</feature>
<dbReference type="PANTHER" id="PTHR43791:SF36">
    <property type="entry name" value="TRANSPORTER, PUTATIVE (AFU_ORTHOLOGUE AFUA_6G08340)-RELATED"/>
    <property type="match status" value="1"/>
</dbReference>
<keyword evidence="6 7" id="KW-0472">Membrane</keyword>
<protein>
    <submittedName>
        <fullName evidence="9">MFS transporter</fullName>
    </submittedName>
</protein>
<keyword evidence="2" id="KW-0813">Transport</keyword>
<dbReference type="AlphaFoldDB" id="A0AB39WSU1"/>
<gene>
    <name evidence="9" type="ORF">AB3G35_15425</name>
</gene>
<feature type="transmembrane region" description="Helical" evidence="7">
    <location>
        <begin position="60"/>
        <end position="80"/>
    </location>
</feature>
<feature type="transmembrane region" description="Helical" evidence="7">
    <location>
        <begin position="22"/>
        <end position="40"/>
    </location>
</feature>
<dbReference type="CDD" id="cd17319">
    <property type="entry name" value="MFS_ExuT_GudP_like"/>
    <property type="match status" value="1"/>
</dbReference>
<evidence type="ECO:0000259" key="8">
    <source>
        <dbReference type="PROSITE" id="PS50850"/>
    </source>
</evidence>
<evidence type="ECO:0000256" key="1">
    <source>
        <dbReference type="ARBA" id="ARBA00004141"/>
    </source>
</evidence>
<feature type="transmembrane region" description="Helical" evidence="7">
    <location>
        <begin position="288"/>
        <end position="309"/>
    </location>
</feature>
<feature type="domain" description="Major facilitator superfamily (MFS) profile" evidence="8">
    <location>
        <begin position="26"/>
        <end position="436"/>
    </location>
</feature>
<evidence type="ECO:0000256" key="6">
    <source>
        <dbReference type="ARBA" id="ARBA00023136"/>
    </source>
</evidence>
<evidence type="ECO:0000256" key="7">
    <source>
        <dbReference type="SAM" id="Phobius"/>
    </source>
</evidence>
<evidence type="ECO:0000256" key="2">
    <source>
        <dbReference type="ARBA" id="ARBA00022448"/>
    </source>
</evidence>
<feature type="transmembrane region" description="Helical" evidence="7">
    <location>
        <begin position="347"/>
        <end position="366"/>
    </location>
</feature>
<feature type="transmembrane region" description="Helical" evidence="7">
    <location>
        <begin position="116"/>
        <end position="138"/>
    </location>
</feature>
<dbReference type="GO" id="GO:0005886">
    <property type="term" value="C:plasma membrane"/>
    <property type="evidence" value="ECO:0007669"/>
    <property type="project" value="TreeGrafter"/>
</dbReference>
<dbReference type="FunFam" id="1.20.1250.20:FF:000018">
    <property type="entry name" value="MFS transporter permease"/>
    <property type="match status" value="1"/>
</dbReference>
<feature type="transmembrane region" description="Helical" evidence="7">
    <location>
        <begin position="150"/>
        <end position="173"/>
    </location>
</feature>
<comment type="subcellular location">
    <subcellularLocation>
        <location evidence="1">Membrane</location>
        <topology evidence="1">Multi-pass membrane protein</topology>
    </subcellularLocation>
</comment>
<keyword evidence="3 7" id="KW-0812">Transmembrane</keyword>
<keyword evidence="4" id="KW-0058">Aromatic hydrocarbons catabolism</keyword>
<dbReference type="RefSeq" id="WP_169916617.1">
    <property type="nucleotide sequence ID" value="NZ_CP165623.1"/>
</dbReference>
<reference evidence="9" key="1">
    <citation type="submission" date="2024-07" db="EMBL/GenBank/DDBJ databases">
        <authorList>
            <person name="Biller S.J."/>
        </authorList>
    </citation>
    <scope>NUCLEOTIDE SEQUENCE</scope>
    <source>
        <strain evidence="9">WC2401</strain>
    </source>
</reference>
<feature type="transmembrane region" description="Helical" evidence="7">
    <location>
        <begin position="378"/>
        <end position="400"/>
    </location>
</feature>
<dbReference type="InterPro" id="IPR020846">
    <property type="entry name" value="MFS_dom"/>
</dbReference>
<feature type="transmembrane region" description="Helical" evidence="7">
    <location>
        <begin position="185"/>
        <end position="209"/>
    </location>
</feature>
<evidence type="ECO:0000256" key="4">
    <source>
        <dbReference type="ARBA" id="ARBA00022797"/>
    </source>
</evidence>